<dbReference type="InterPro" id="IPR029058">
    <property type="entry name" value="AB_hydrolase_fold"/>
</dbReference>
<evidence type="ECO:0000313" key="2">
    <source>
        <dbReference type="EMBL" id="SFQ28807.1"/>
    </source>
</evidence>
<dbReference type="PRINTS" id="PR00412">
    <property type="entry name" value="EPOXHYDRLASE"/>
</dbReference>
<evidence type="ECO:0000313" key="3">
    <source>
        <dbReference type="Proteomes" id="UP000183413"/>
    </source>
</evidence>
<feature type="domain" description="AB hydrolase-1" evidence="1">
    <location>
        <begin position="37"/>
        <end position="280"/>
    </location>
</feature>
<gene>
    <name evidence="2" type="ORF">SAMN04489713_12635</name>
</gene>
<dbReference type="PANTHER" id="PTHR43689">
    <property type="entry name" value="HYDROLASE"/>
    <property type="match status" value="1"/>
</dbReference>
<keyword evidence="2" id="KW-0378">Hydrolase</keyword>
<accession>A0A1I5XAX7</accession>
<evidence type="ECO:0000259" key="1">
    <source>
        <dbReference type="Pfam" id="PF00561"/>
    </source>
</evidence>
<organism evidence="2 3">
    <name type="scientific">Actinomadura madurae</name>
    <dbReference type="NCBI Taxonomy" id="1993"/>
    <lineage>
        <taxon>Bacteria</taxon>
        <taxon>Bacillati</taxon>
        <taxon>Actinomycetota</taxon>
        <taxon>Actinomycetes</taxon>
        <taxon>Streptosporangiales</taxon>
        <taxon>Thermomonosporaceae</taxon>
        <taxon>Actinomadura</taxon>
    </lineage>
</organism>
<dbReference type="PRINTS" id="PR00111">
    <property type="entry name" value="ABHYDROLASE"/>
</dbReference>
<dbReference type="Pfam" id="PF00561">
    <property type="entry name" value="Abhydrolase_1"/>
    <property type="match status" value="1"/>
</dbReference>
<dbReference type="Gene3D" id="3.40.50.1820">
    <property type="entry name" value="alpha/beta hydrolase"/>
    <property type="match status" value="1"/>
</dbReference>
<dbReference type="GO" id="GO:0016787">
    <property type="term" value="F:hydrolase activity"/>
    <property type="evidence" value="ECO:0007669"/>
    <property type="project" value="UniProtKB-KW"/>
</dbReference>
<name>A0A1I5XAX7_9ACTN</name>
<dbReference type="InterPro" id="IPR000639">
    <property type="entry name" value="Epox_hydrolase-like"/>
</dbReference>
<dbReference type="RefSeq" id="WP_075024622.1">
    <property type="nucleotide sequence ID" value="NZ_FOVH01000026.1"/>
</dbReference>
<dbReference type="eggNOG" id="COG2267">
    <property type="taxonomic scope" value="Bacteria"/>
</dbReference>
<dbReference type="EMBL" id="FOVH01000026">
    <property type="protein sequence ID" value="SFQ28807.1"/>
    <property type="molecule type" value="Genomic_DNA"/>
</dbReference>
<dbReference type="InParanoid" id="A0A1I5XAX7"/>
<dbReference type="STRING" id="1993.SAMN04489713_12635"/>
<keyword evidence="3" id="KW-1185">Reference proteome</keyword>
<dbReference type="InterPro" id="IPR000073">
    <property type="entry name" value="AB_hydrolase_1"/>
</dbReference>
<protein>
    <submittedName>
        <fullName evidence="2">Alpha/beta hydrolase fold</fullName>
    </submittedName>
</protein>
<sequence>MAFTDEGIMKVDGLLSRWVRLPGGVKAHYMTSGEDGPPVVLLHGGIIGSSGTAGWRFMAPFLGAHGFRVYCPDQPAFGLTEDPQGYYEPGRAGHVDFLHDFTTALGLDRFHLAGNSMGCLNTVNYVVAHPERVISYALIGGRIGDLVGDDEEQELRERLDHVIPDIRVFDGTKDSMRIMLEKIIYRAESISDELLEMRTRAANNKREEYARHTVKTFQPLTGVDVARFPTKGRLDKLPIPAIYLYGRQDVIFPVELGYLQEERLPNVQFFFPDECGHQGQTDQPDMFNQIFLEFFRDGKVSRKTADWAGVSKNRPEMPEYVAAR</sequence>
<dbReference type="AlphaFoldDB" id="A0A1I5XAX7"/>
<dbReference type="PANTHER" id="PTHR43689:SF8">
    <property type="entry name" value="ALPHA_BETA-HYDROLASES SUPERFAMILY PROTEIN"/>
    <property type="match status" value="1"/>
</dbReference>
<dbReference type="SUPFAM" id="SSF53474">
    <property type="entry name" value="alpha/beta-Hydrolases"/>
    <property type="match status" value="1"/>
</dbReference>
<dbReference type="Proteomes" id="UP000183413">
    <property type="component" value="Unassembled WGS sequence"/>
</dbReference>
<reference evidence="2 3" key="1">
    <citation type="submission" date="2016-10" db="EMBL/GenBank/DDBJ databases">
        <authorList>
            <person name="de Groot N.N."/>
        </authorList>
    </citation>
    <scope>NUCLEOTIDE SEQUENCE [LARGE SCALE GENOMIC DNA]</scope>
    <source>
        <strain evidence="2 3">DSM 43067</strain>
    </source>
</reference>
<proteinExistence type="predicted"/>